<gene>
    <name evidence="1" type="ORF">AK812_SmicGene18737</name>
</gene>
<comment type="caution">
    <text evidence="1">The sequence shown here is derived from an EMBL/GenBank/DDBJ whole genome shotgun (WGS) entry which is preliminary data.</text>
</comment>
<dbReference type="OrthoDB" id="429796at2759"/>
<accession>A0A1Q9DUC8</accession>
<dbReference type="Proteomes" id="UP000186817">
    <property type="component" value="Unassembled WGS sequence"/>
</dbReference>
<proteinExistence type="predicted"/>
<dbReference type="EMBL" id="LSRX01000386">
    <property type="protein sequence ID" value="OLP98783.1"/>
    <property type="molecule type" value="Genomic_DNA"/>
</dbReference>
<reference evidence="1 2" key="1">
    <citation type="submission" date="2016-02" db="EMBL/GenBank/DDBJ databases">
        <title>Genome analysis of coral dinoflagellate symbionts highlights evolutionary adaptations to a symbiotic lifestyle.</title>
        <authorList>
            <person name="Aranda M."/>
            <person name="Li Y."/>
            <person name="Liew Y.J."/>
            <person name="Baumgarten S."/>
            <person name="Simakov O."/>
            <person name="Wilson M."/>
            <person name="Piel J."/>
            <person name="Ashoor H."/>
            <person name="Bougouffa S."/>
            <person name="Bajic V.B."/>
            <person name="Ryu T."/>
            <person name="Ravasi T."/>
            <person name="Bayer T."/>
            <person name="Micklem G."/>
            <person name="Kim H."/>
            <person name="Bhak J."/>
            <person name="Lajeunesse T.C."/>
            <person name="Voolstra C.R."/>
        </authorList>
    </citation>
    <scope>NUCLEOTIDE SEQUENCE [LARGE SCALE GENOMIC DNA]</scope>
    <source>
        <strain evidence="1 2">CCMP2467</strain>
    </source>
</reference>
<organism evidence="1 2">
    <name type="scientific">Symbiodinium microadriaticum</name>
    <name type="common">Dinoflagellate</name>
    <name type="synonym">Zooxanthella microadriatica</name>
    <dbReference type="NCBI Taxonomy" id="2951"/>
    <lineage>
        <taxon>Eukaryota</taxon>
        <taxon>Sar</taxon>
        <taxon>Alveolata</taxon>
        <taxon>Dinophyceae</taxon>
        <taxon>Suessiales</taxon>
        <taxon>Symbiodiniaceae</taxon>
        <taxon>Symbiodinium</taxon>
    </lineage>
</organism>
<keyword evidence="2" id="KW-1185">Reference proteome</keyword>
<evidence type="ECO:0000313" key="1">
    <source>
        <dbReference type="EMBL" id="OLP98783.1"/>
    </source>
</evidence>
<sequence>MMFAMKKNMMMMMMMMMKKKNMMMMMMMMMTVMMVMTMFLVIIAVPSVIAAMMRAFRREAGRRGPCEAKTARKRSALPIEVDGNGKEDCAGILPSLCHKFLQYAADNHVSTRDVKICRDDLYSLFGDEGEKTINRNGFEQLIDNVRMENQPNTIQEPENLHSLGRSLVGSRTDPLLSPVFR</sequence>
<name>A0A1Q9DUC8_SYMMI</name>
<dbReference type="AlphaFoldDB" id="A0A1Q9DUC8"/>
<evidence type="ECO:0000313" key="2">
    <source>
        <dbReference type="Proteomes" id="UP000186817"/>
    </source>
</evidence>
<protein>
    <submittedName>
        <fullName evidence="1">Uncharacterized protein</fullName>
    </submittedName>
</protein>